<dbReference type="InterPro" id="IPR000866">
    <property type="entry name" value="AhpC/TSA"/>
</dbReference>
<reference evidence="3 4" key="1">
    <citation type="submission" date="2020-04" db="EMBL/GenBank/DDBJ databases">
        <title>Flammeovirga sp. SR4, a novel species isolated from seawater.</title>
        <authorList>
            <person name="Wang X."/>
        </authorList>
    </citation>
    <scope>NUCLEOTIDE SEQUENCE [LARGE SCALE GENOMIC DNA]</scope>
    <source>
        <strain evidence="3 4">SR4</strain>
    </source>
</reference>
<feature type="signal peptide" evidence="1">
    <location>
        <begin position="1"/>
        <end position="18"/>
    </location>
</feature>
<dbReference type="PANTHER" id="PTHR42852:SF17">
    <property type="entry name" value="THIOREDOXIN-LIKE PROTEIN HI_1115"/>
    <property type="match status" value="1"/>
</dbReference>
<evidence type="ECO:0000313" key="3">
    <source>
        <dbReference type="EMBL" id="NLR90265.1"/>
    </source>
</evidence>
<feature type="domain" description="Thioredoxin" evidence="2">
    <location>
        <begin position="42"/>
        <end position="181"/>
    </location>
</feature>
<feature type="chain" id="PRO_5031336322" evidence="1">
    <location>
        <begin position="19"/>
        <end position="189"/>
    </location>
</feature>
<protein>
    <submittedName>
        <fullName evidence="3">Redoxin domain-containing protein</fullName>
    </submittedName>
</protein>
<gene>
    <name evidence="3" type="ORF">HGP29_03565</name>
</gene>
<comment type="caution">
    <text evidence="3">The sequence shown here is derived from an EMBL/GenBank/DDBJ whole genome shotgun (WGS) entry which is preliminary data.</text>
</comment>
<sequence length="189" mass="21990">MKLYLFVFLFLTSLSITAQQLKKNGDNYEIKYKKKSKYPMGPELGSKIPIKENLKDIYGNTISISELESGITVLNFWFIGCKMCKMEEPNLKELSSYFSDNSNIKFVSICRSSSDLIHSYYAKYGEFGYKTVSVERPYVIDNFNIVGFPTQLYYVNGILKDKTSGAMNEEYHLEWMKNYLEKQIKENTL</sequence>
<dbReference type="PANTHER" id="PTHR42852">
    <property type="entry name" value="THIOL:DISULFIDE INTERCHANGE PROTEIN DSBE"/>
    <property type="match status" value="1"/>
</dbReference>
<dbReference type="InterPro" id="IPR013766">
    <property type="entry name" value="Thioredoxin_domain"/>
</dbReference>
<dbReference type="GO" id="GO:0016491">
    <property type="term" value="F:oxidoreductase activity"/>
    <property type="evidence" value="ECO:0007669"/>
    <property type="project" value="InterPro"/>
</dbReference>
<dbReference type="Gene3D" id="3.40.30.10">
    <property type="entry name" value="Glutaredoxin"/>
    <property type="match status" value="1"/>
</dbReference>
<evidence type="ECO:0000313" key="4">
    <source>
        <dbReference type="Proteomes" id="UP000585050"/>
    </source>
</evidence>
<dbReference type="EMBL" id="JABAIL010000001">
    <property type="protein sequence ID" value="NLR90265.1"/>
    <property type="molecule type" value="Genomic_DNA"/>
</dbReference>
<dbReference type="RefSeq" id="WP_168880973.1">
    <property type="nucleotide sequence ID" value="NZ_JABAIL010000001.1"/>
</dbReference>
<dbReference type="Pfam" id="PF00578">
    <property type="entry name" value="AhpC-TSA"/>
    <property type="match status" value="1"/>
</dbReference>
<keyword evidence="1" id="KW-0732">Signal</keyword>
<dbReference type="AlphaFoldDB" id="A0A7X8SHE5"/>
<dbReference type="Proteomes" id="UP000585050">
    <property type="component" value="Unassembled WGS sequence"/>
</dbReference>
<dbReference type="PROSITE" id="PS51352">
    <property type="entry name" value="THIOREDOXIN_2"/>
    <property type="match status" value="1"/>
</dbReference>
<dbReference type="InterPro" id="IPR050553">
    <property type="entry name" value="Thioredoxin_ResA/DsbE_sf"/>
</dbReference>
<proteinExistence type="predicted"/>
<evidence type="ECO:0000259" key="2">
    <source>
        <dbReference type="PROSITE" id="PS51352"/>
    </source>
</evidence>
<organism evidence="3 4">
    <name type="scientific">Flammeovirga agarivorans</name>
    <dbReference type="NCBI Taxonomy" id="2726742"/>
    <lineage>
        <taxon>Bacteria</taxon>
        <taxon>Pseudomonadati</taxon>
        <taxon>Bacteroidota</taxon>
        <taxon>Cytophagia</taxon>
        <taxon>Cytophagales</taxon>
        <taxon>Flammeovirgaceae</taxon>
        <taxon>Flammeovirga</taxon>
    </lineage>
</organism>
<accession>A0A7X8SHE5</accession>
<dbReference type="GO" id="GO:0016209">
    <property type="term" value="F:antioxidant activity"/>
    <property type="evidence" value="ECO:0007669"/>
    <property type="project" value="InterPro"/>
</dbReference>
<keyword evidence="4" id="KW-1185">Reference proteome</keyword>
<name>A0A7X8SHE5_9BACT</name>
<dbReference type="SUPFAM" id="SSF52833">
    <property type="entry name" value="Thioredoxin-like"/>
    <property type="match status" value="1"/>
</dbReference>
<dbReference type="InterPro" id="IPR036249">
    <property type="entry name" value="Thioredoxin-like_sf"/>
</dbReference>
<evidence type="ECO:0000256" key="1">
    <source>
        <dbReference type="SAM" id="SignalP"/>
    </source>
</evidence>